<sequence>MSSPHRHLPPVPVRERAACMCIHGASCSSFAPGHALHLIQARLSAATPSDWVDGIVESADAGTGVIAVRTLAEGELVELWSGAGAAAEALTGTPIALHGRYDVLAVGARRFNVLRG</sequence>
<dbReference type="Proteomes" id="UP001500596">
    <property type="component" value="Unassembled WGS sequence"/>
</dbReference>
<proteinExistence type="predicted"/>
<keyword evidence="2" id="KW-1185">Reference proteome</keyword>
<evidence type="ECO:0000313" key="2">
    <source>
        <dbReference type="Proteomes" id="UP001500596"/>
    </source>
</evidence>
<evidence type="ECO:0000313" key="1">
    <source>
        <dbReference type="EMBL" id="GAA1671490.1"/>
    </source>
</evidence>
<gene>
    <name evidence="1" type="ORF">GCM10009807_14510</name>
</gene>
<dbReference type="EMBL" id="BAAAPK010000001">
    <property type="protein sequence ID" value="GAA1671490.1"/>
    <property type="molecule type" value="Genomic_DNA"/>
</dbReference>
<organism evidence="1 2">
    <name type="scientific">Microbacterium lacus</name>
    <dbReference type="NCBI Taxonomy" id="415217"/>
    <lineage>
        <taxon>Bacteria</taxon>
        <taxon>Bacillati</taxon>
        <taxon>Actinomycetota</taxon>
        <taxon>Actinomycetes</taxon>
        <taxon>Micrococcales</taxon>
        <taxon>Microbacteriaceae</taxon>
        <taxon>Microbacterium</taxon>
    </lineage>
</organism>
<comment type="caution">
    <text evidence="1">The sequence shown here is derived from an EMBL/GenBank/DDBJ whole genome shotgun (WGS) entry which is preliminary data.</text>
</comment>
<reference evidence="2" key="1">
    <citation type="journal article" date="2019" name="Int. J. Syst. Evol. Microbiol.">
        <title>The Global Catalogue of Microorganisms (GCM) 10K type strain sequencing project: providing services to taxonomists for standard genome sequencing and annotation.</title>
        <authorList>
            <consortium name="The Broad Institute Genomics Platform"/>
            <consortium name="The Broad Institute Genome Sequencing Center for Infectious Disease"/>
            <person name="Wu L."/>
            <person name="Ma J."/>
        </authorList>
    </citation>
    <scope>NUCLEOTIDE SEQUENCE [LARGE SCALE GENOMIC DNA]</scope>
    <source>
        <strain evidence="2">JCM 15575</strain>
    </source>
</reference>
<protein>
    <submittedName>
        <fullName evidence="1">Uncharacterized protein</fullName>
    </submittedName>
</protein>
<name>A0ABP4SGV0_9MICO</name>
<dbReference type="RefSeq" id="WP_344053079.1">
    <property type="nucleotide sequence ID" value="NZ_BAAAPK010000001.1"/>
</dbReference>
<accession>A0ABP4SGV0</accession>